<dbReference type="EMBL" id="JACVVK020000028">
    <property type="protein sequence ID" value="KAK7502069.1"/>
    <property type="molecule type" value="Genomic_DNA"/>
</dbReference>
<dbReference type="PROSITE" id="PS51914">
    <property type="entry name" value="MRH"/>
    <property type="match status" value="1"/>
</dbReference>
<evidence type="ECO:0000313" key="6">
    <source>
        <dbReference type="EMBL" id="KAK7502069.1"/>
    </source>
</evidence>
<evidence type="ECO:0000259" key="5">
    <source>
        <dbReference type="PROSITE" id="PS51914"/>
    </source>
</evidence>
<keyword evidence="2" id="KW-1015">Disulfide bond</keyword>
<feature type="chain" id="PRO_5044893851" description="N-acetylglucosamine-1-phosphotransferase subunit gamma" evidence="3">
    <location>
        <begin position="19"/>
        <end position="282"/>
    </location>
</feature>
<comment type="caution">
    <text evidence="6">The sequence shown here is derived from an EMBL/GenBank/DDBJ whole genome shotgun (WGS) entry which is preliminary data.</text>
</comment>
<dbReference type="Proteomes" id="UP001519460">
    <property type="component" value="Unassembled WGS sequence"/>
</dbReference>
<name>A0ABD0LQU8_9CAEN</name>
<dbReference type="InterPro" id="IPR009011">
    <property type="entry name" value="Man6P_isomerase_rcpt-bd_dom_sf"/>
</dbReference>
<dbReference type="InterPro" id="IPR010506">
    <property type="entry name" value="DMAP1-bd"/>
</dbReference>
<dbReference type="SUPFAM" id="SSF50911">
    <property type="entry name" value="Mannose 6-phosphate receptor domain"/>
    <property type="match status" value="1"/>
</dbReference>
<protein>
    <recommendedName>
        <fullName evidence="8">N-acetylglucosamine-1-phosphotransferase subunit gamma</fullName>
    </recommendedName>
</protein>
<organism evidence="6 7">
    <name type="scientific">Batillaria attramentaria</name>
    <dbReference type="NCBI Taxonomy" id="370345"/>
    <lineage>
        <taxon>Eukaryota</taxon>
        <taxon>Metazoa</taxon>
        <taxon>Spiralia</taxon>
        <taxon>Lophotrochozoa</taxon>
        <taxon>Mollusca</taxon>
        <taxon>Gastropoda</taxon>
        <taxon>Caenogastropoda</taxon>
        <taxon>Sorbeoconcha</taxon>
        <taxon>Cerithioidea</taxon>
        <taxon>Batillariidae</taxon>
        <taxon>Batillaria</taxon>
    </lineage>
</organism>
<evidence type="ECO:0000256" key="2">
    <source>
        <dbReference type="ARBA" id="ARBA00023157"/>
    </source>
</evidence>
<dbReference type="InterPro" id="IPR044865">
    <property type="entry name" value="MRH_dom"/>
</dbReference>
<dbReference type="Pfam" id="PF13015">
    <property type="entry name" value="PRKCSH_1"/>
    <property type="match status" value="1"/>
</dbReference>
<dbReference type="InterPro" id="IPR039794">
    <property type="entry name" value="Gtb1-like"/>
</dbReference>
<sequence>MFSHALIWFLVYELSAFADDLVEMKIVDEPSSYGFNNNYQQWGGSLGGQNGGLKMRVMPANVSGPPHLARLSGRCFSKTIDNYKYDFCPFSNVTQHEQGYHWNPYKGVLGVWQEWEVENHTFVAMEMKEGDDCGSIHRSVKLVCGNTSEILSVSEPKTCHYLMMFSTPLVCHPHAMLVYPLLSPELRQRWDEIEGQKHRKELTDKGYRKRLQSILQDAGLRLTPAIRKQLSTEAVKADDDRRREVADALRGDFNSLAHCTQMYRRLQQEVEQLKAQLALYQG</sequence>
<keyword evidence="7" id="KW-1185">Reference proteome</keyword>
<feature type="domain" description="MRH" evidence="5">
    <location>
        <begin position="73"/>
        <end position="173"/>
    </location>
</feature>
<evidence type="ECO:0008006" key="8">
    <source>
        <dbReference type="Google" id="ProtNLM"/>
    </source>
</evidence>
<proteinExistence type="predicted"/>
<dbReference type="PROSITE" id="PS51912">
    <property type="entry name" value="DMAP1_BIND"/>
    <property type="match status" value="1"/>
</dbReference>
<feature type="domain" description="DMAP1-binding" evidence="4">
    <location>
        <begin position="178"/>
        <end position="282"/>
    </location>
</feature>
<dbReference type="PANTHER" id="PTHR12630">
    <property type="entry name" value="N-LINKED OLIGOSACCHARIDE PROCESSING"/>
    <property type="match status" value="1"/>
</dbReference>
<dbReference type="Gene3D" id="2.70.130.10">
    <property type="entry name" value="Mannose-6-phosphate receptor binding domain"/>
    <property type="match status" value="1"/>
</dbReference>
<dbReference type="InterPro" id="IPR036607">
    <property type="entry name" value="PRKCSH"/>
</dbReference>
<reference evidence="6 7" key="1">
    <citation type="journal article" date="2023" name="Sci. Data">
        <title>Genome assembly of the Korean intertidal mud-creeper Batillaria attramentaria.</title>
        <authorList>
            <person name="Patra A.K."/>
            <person name="Ho P.T."/>
            <person name="Jun S."/>
            <person name="Lee S.J."/>
            <person name="Kim Y."/>
            <person name="Won Y.J."/>
        </authorList>
    </citation>
    <scope>NUCLEOTIDE SEQUENCE [LARGE SCALE GENOMIC DNA]</scope>
    <source>
        <strain evidence="6">Wonlab-2016</strain>
    </source>
</reference>
<evidence type="ECO:0000256" key="3">
    <source>
        <dbReference type="SAM" id="SignalP"/>
    </source>
</evidence>
<evidence type="ECO:0000313" key="7">
    <source>
        <dbReference type="Proteomes" id="UP001519460"/>
    </source>
</evidence>
<keyword evidence="1 3" id="KW-0732">Signal</keyword>
<feature type="signal peptide" evidence="3">
    <location>
        <begin position="1"/>
        <end position="18"/>
    </location>
</feature>
<gene>
    <name evidence="6" type="ORF">BaRGS_00006821</name>
</gene>
<accession>A0ABD0LQU8</accession>
<evidence type="ECO:0000259" key="4">
    <source>
        <dbReference type="PROSITE" id="PS51912"/>
    </source>
</evidence>
<dbReference type="PANTHER" id="PTHR12630:SF6">
    <property type="entry name" value="N-ACETYLGLUCOSAMINE-1-PHOSPHOTRANSFERASE SUBUNIT GAMMA"/>
    <property type="match status" value="1"/>
</dbReference>
<evidence type="ECO:0000256" key="1">
    <source>
        <dbReference type="ARBA" id="ARBA00022729"/>
    </source>
</evidence>
<dbReference type="AlphaFoldDB" id="A0ABD0LQU8"/>